<dbReference type="GO" id="GO:0003677">
    <property type="term" value="F:DNA binding"/>
    <property type="evidence" value="ECO:0007669"/>
    <property type="project" value="InterPro"/>
</dbReference>
<dbReference type="PANTHER" id="PTHR30437">
    <property type="entry name" value="TRANSCRIPTION ELONGATION FACTOR GREA"/>
    <property type="match status" value="1"/>
</dbReference>
<dbReference type="AlphaFoldDB" id="A0A381SDV7"/>
<dbReference type="GO" id="GO:0032784">
    <property type="term" value="P:regulation of DNA-templated transcription elongation"/>
    <property type="evidence" value="ECO:0007669"/>
    <property type="project" value="InterPro"/>
</dbReference>
<gene>
    <name evidence="2" type="ORF">METZ01_LOCUS54355</name>
</gene>
<dbReference type="SUPFAM" id="SSF54534">
    <property type="entry name" value="FKBP-like"/>
    <property type="match status" value="1"/>
</dbReference>
<dbReference type="InterPro" id="IPR001437">
    <property type="entry name" value="Tscrpt_elong_fac_GreA/B_C"/>
</dbReference>
<organism evidence="2">
    <name type="scientific">marine metagenome</name>
    <dbReference type="NCBI Taxonomy" id="408172"/>
    <lineage>
        <taxon>unclassified sequences</taxon>
        <taxon>metagenomes</taxon>
        <taxon>ecological metagenomes</taxon>
    </lineage>
</organism>
<dbReference type="Pfam" id="PF01272">
    <property type="entry name" value="GreA_GreB"/>
    <property type="match status" value="1"/>
</dbReference>
<dbReference type="GO" id="GO:0070063">
    <property type="term" value="F:RNA polymerase binding"/>
    <property type="evidence" value="ECO:0007669"/>
    <property type="project" value="InterPro"/>
</dbReference>
<evidence type="ECO:0000259" key="1">
    <source>
        <dbReference type="Pfam" id="PF01272"/>
    </source>
</evidence>
<dbReference type="Gene3D" id="3.10.50.30">
    <property type="entry name" value="Transcription elongation factor, GreA/GreB, C-terminal domain"/>
    <property type="match status" value="1"/>
</dbReference>
<dbReference type="InterPro" id="IPR023459">
    <property type="entry name" value="Tscrpt_elong_fac_GreA/B_fam"/>
</dbReference>
<dbReference type="GO" id="GO:0006354">
    <property type="term" value="P:DNA-templated transcription elongation"/>
    <property type="evidence" value="ECO:0007669"/>
    <property type="project" value="TreeGrafter"/>
</dbReference>
<dbReference type="PANTHER" id="PTHR30437:SF6">
    <property type="entry name" value="TRANSCRIPTION ELONGATION FACTOR GREB"/>
    <property type="match status" value="1"/>
</dbReference>
<evidence type="ECO:0000313" key="2">
    <source>
        <dbReference type="EMBL" id="SVA01501.1"/>
    </source>
</evidence>
<proteinExistence type="predicted"/>
<dbReference type="InterPro" id="IPR036953">
    <property type="entry name" value="GreA/GreB_C_sf"/>
</dbReference>
<reference evidence="2" key="1">
    <citation type="submission" date="2018-05" db="EMBL/GenBank/DDBJ databases">
        <authorList>
            <person name="Lanie J.A."/>
            <person name="Ng W.-L."/>
            <person name="Kazmierczak K.M."/>
            <person name="Andrzejewski T.M."/>
            <person name="Davidsen T.M."/>
            <person name="Wayne K.J."/>
            <person name="Tettelin H."/>
            <person name="Glass J.I."/>
            <person name="Rusch D."/>
            <person name="Podicherti R."/>
            <person name="Tsui H.-C.T."/>
            <person name="Winkler M.E."/>
        </authorList>
    </citation>
    <scope>NUCLEOTIDE SEQUENCE</scope>
</reference>
<name>A0A381SDV7_9ZZZZ</name>
<accession>A0A381SDV7</accession>
<sequence>MSRAFIKESDGDNVVNAFPERIHSDVPNYITHEGLERLQAKVRQLEAELTALNTSPSIDKPSQIERTKQDLRYHRERLRRAIPTDTPEAPDSVQFGVTVILLGEDNDTYQFTLVGEDETDLETGRISWASPIARLLMGHKMGDEVRWNRGDETLNVEITGLHGIVQGDLTVRP</sequence>
<protein>
    <recommendedName>
        <fullName evidence="1">Transcription elongation factor GreA/GreB C-terminal domain-containing protein</fullName>
    </recommendedName>
</protein>
<feature type="domain" description="Transcription elongation factor GreA/GreB C-terminal" evidence="1">
    <location>
        <begin position="90"/>
        <end position="159"/>
    </location>
</feature>
<dbReference type="EMBL" id="UINC01002909">
    <property type="protein sequence ID" value="SVA01501.1"/>
    <property type="molecule type" value="Genomic_DNA"/>
</dbReference>